<name>A0A6C0AQM9_9ZZZZ</name>
<dbReference type="GO" id="GO:0030148">
    <property type="term" value="P:sphingolipid biosynthetic process"/>
    <property type="evidence" value="ECO:0007669"/>
    <property type="project" value="TreeGrafter"/>
</dbReference>
<keyword evidence="7 8" id="KW-0472">Membrane</keyword>
<dbReference type="GO" id="GO:0005789">
    <property type="term" value="C:endoplasmic reticulum membrane"/>
    <property type="evidence" value="ECO:0007669"/>
    <property type="project" value="TreeGrafter"/>
</dbReference>
<feature type="transmembrane region" description="Helical" evidence="8">
    <location>
        <begin position="38"/>
        <end position="57"/>
    </location>
</feature>
<comment type="subcellular location">
    <subcellularLocation>
        <location evidence="1">Membrane</location>
        <topology evidence="1">Multi-pass membrane protein</topology>
    </subcellularLocation>
</comment>
<sequence length="235" mass="28031">MIANLALTNYRHLFYHIPPMLAIAGYLNYPQNLRLQPTILHIFSVAHNTGLIIFSGWTFLSLCKILYDNGIVFQPNYYFSISTFDNIIFYFYLSKYYEFFDTFLIYLKGKKPVFLQTYHHIGAVISWHLSYVYKIEGVWIPSLVNSFVHTVMYSYYLGYLLKIKQVQFMKKYITSLQLFQLVVPNIFGLYYYRYTEVPFKYNIVLILELYIIGLILLFGRFFYNNYITLSEKKGV</sequence>
<evidence type="ECO:0000256" key="1">
    <source>
        <dbReference type="ARBA" id="ARBA00004141"/>
    </source>
</evidence>
<feature type="transmembrane region" description="Helical" evidence="8">
    <location>
        <begin position="139"/>
        <end position="160"/>
    </location>
</feature>
<keyword evidence="6" id="KW-0443">Lipid metabolism</keyword>
<dbReference type="Pfam" id="PF01151">
    <property type="entry name" value="ELO"/>
    <property type="match status" value="1"/>
</dbReference>
<dbReference type="InterPro" id="IPR002076">
    <property type="entry name" value="ELO_fam"/>
</dbReference>
<dbReference type="GO" id="GO:0034626">
    <property type="term" value="P:fatty acid elongation, polyunsaturated fatty acid"/>
    <property type="evidence" value="ECO:0007669"/>
    <property type="project" value="TreeGrafter"/>
</dbReference>
<keyword evidence="5 8" id="KW-1133">Transmembrane helix</keyword>
<evidence type="ECO:0000256" key="7">
    <source>
        <dbReference type="ARBA" id="ARBA00023136"/>
    </source>
</evidence>
<dbReference type="PANTHER" id="PTHR11157:SF169">
    <property type="entry name" value="ELONGATION OF FATTY ACIDS PROTEIN"/>
    <property type="match status" value="1"/>
</dbReference>
<dbReference type="GO" id="GO:0009922">
    <property type="term" value="F:fatty acid elongase activity"/>
    <property type="evidence" value="ECO:0007669"/>
    <property type="project" value="InterPro"/>
</dbReference>
<keyword evidence="2" id="KW-0444">Lipid biosynthesis</keyword>
<dbReference type="EMBL" id="MN740762">
    <property type="protein sequence ID" value="QHS82088.1"/>
    <property type="molecule type" value="Genomic_DNA"/>
</dbReference>
<keyword evidence="3" id="KW-0808">Transferase</keyword>
<dbReference type="GO" id="GO:0019367">
    <property type="term" value="P:fatty acid elongation, saturated fatty acid"/>
    <property type="evidence" value="ECO:0007669"/>
    <property type="project" value="TreeGrafter"/>
</dbReference>
<dbReference type="GO" id="GO:0042761">
    <property type="term" value="P:very long-chain fatty acid biosynthetic process"/>
    <property type="evidence" value="ECO:0007669"/>
    <property type="project" value="TreeGrafter"/>
</dbReference>
<dbReference type="PANTHER" id="PTHR11157">
    <property type="entry name" value="FATTY ACID ACYL TRANSFERASE-RELATED"/>
    <property type="match status" value="1"/>
</dbReference>
<reference evidence="9" key="1">
    <citation type="journal article" date="2020" name="Nature">
        <title>Giant virus diversity and host interactions through global metagenomics.</title>
        <authorList>
            <person name="Schulz F."/>
            <person name="Roux S."/>
            <person name="Paez-Espino D."/>
            <person name="Jungbluth S."/>
            <person name="Walsh D.A."/>
            <person name="Denef V.J."/>
            <person name="McMahon K.D."/>
            <person name="Konstantinidis K.T."/>
            <person name="Eloe-Fadrosh E.A."/>
            <person name="Kyrpides N.C."/>
            <person name="Woyke T."/>
        </authorList>
    </citation>
    <scope>NUCLEOTIDE SEQUENCE</scope>
    <source>
        <strain evidence="9">GVMAG-S-1101165-79</strain>
    </source>
</reference>
<feature type="transmembrane region" description="Helical" evidence="8">
    <location>
        <begin position="77"/>
        <end position="93"/>
    </location>
</feature>
<evidence type="ECO:0008006" key="10">
    <source>
        <dbReference type="Google" id="ProtNLM"/>
    </source>
</evidence>
<evidence type="ECO:0000313" key="9">
    <source>
        <dbReference type="EMBL" id="QHS82088.1"/>
    </source>
</evidence>
<protein>
    <recommendedName>
        <fullName evidence="10">Very-long-chain 3-oxoacyl-CoA synthase</fullName>
    </recommendedName>
</protein>
<dbReference type="AlphaFoldDB" id="A0A6C0AQM9"/>
<dbReference type="GO" id="GO:0034625">
    <property type="term" value="P:fatty acid elongation, monounsaturated fatty acid"/>
    <property type="evidence" value="ECO:0007669"/>
    <property type="project" value="TreeGrafter"/>
</dbReference>
<evidence type="ECO:0000256" key="3">
    <source>
        <dbReference type="ARBA" id="ARBA00022679"/>
    </source>
</evidence>
<accession>A0A6C0AQM9</accession>
<proteinExistence type="predicted"/>
<evidence type="ECO:0000256" key="2">
    <source>
        <dbReference type="ARBA" id="ARBA00022516"/>
    </source>
</evidence>
<organism evidence="9">
    <name type="scientific">viral metagenome</name>
    <dbReference type="NCBI Taxonomy" id="1070528"/>
    <lineage>
        <taxon>unclassified sequences</taxon>
        <taxon>metagenomes</taxon>
        <taxon>organismal metagenomes</taxon>
    </lineage>
</organism>
<feature type="transmembrane region" description="Helical" evidence="8">
    <location>
        <begin position="12"/>
        <end position="29"/>
    </location>
</feature>
<evidence type="ECO:0000256" key="4">
    <source>
        <dbReference type="ARBA" id="ARBA00022692"/>
    </source>
</evidence>
<evidence type="ECO:0000256" key="6">
    <source>
        <dbReference type="ARBA" id="ARBA00023098"/>
    </source>
</evidence>
<keyword evidence="4 8" id="KW-0812">Transmembrane</keyword>
<feature type="transmembrane region" description="Helical" evidence="8">
    <location>
        <begin position="172"/>
        <end position="191"/>
    </location>
</feature>
<evidence type="ECO:0000256" key="8">
    <source>
        <dbReference type="SAM" id="Phobius"/>
    </source>
</evidence>
<feature type="transmembrane region" description="Helical" evidence="8">
    <location>
        <begin position="203"/>
        <end position="223"/>
    </location>
</feature>
<evidence type="ECO:0000256" key="5">
    <source>
        <dbReference type="ARBA" id="ARBA00022989"/>
    </source>
</evidence>